<protein>
    <submittedName>
        <fullName evidence="1">Uncharacterized protein</fullName>
    </submittedName>
</protein>
<dbReference type="Proteomes" id="UP000182190">
    <property type="component" value="Unassembled WGS sequence"/>
</dbReference>
<organism evidence="1 2">
    <name type="scientific">Planktothrix paucivesiculata PCC 9631</name>
    <dbReference type="NCBI Taxonomy" id="671071"/>
    <lineage>
        <taxon>Bacteria</taxon>
        <taxon>Bacillati</taxon>
        <taxon>Cyanobacteriota</taxon>
        <taxon>Cyanophyceae</taxon>
        <taxon>Oscillatoriophycideae</taxon>
        <taxon>Oscillatoriales</taxon>
        <taxon>Microcoleaceae</taxon>
        <taxon>Planktothrix</taxon>
    </lineage>
</organism>
<evidence type="ECO:0000313" key="1">
    <source>
        <dbReference type="EMBL" id="VXD19620.1"/>
    </source>
</evidence>
<dbReference type="EMBL" id="CZCS02000185">
    <property type="protein sequence ID" value="VXD19620.1"/>
    <property type="molecule type" value="Genomic_DNA"/>
</dbReference>
<accession>A0A7Z9BSK7</accession>
<sequence length="163" mass="18378">MVHPLNKNKFLKLFLILGIFIQPLVDMCHGKSLISRMIVSPAIAHEVEVSGDVAVTFHLEPNHNPRAGEKARIWFALTRRGGKVIPLSECNCQLAIYRQPRSSQDQPLIRPQLKAISAEKYQGIPGAEVIFPQAGIYELEFKGTPQKNQDFKPFKTKYAVTVR</sequence>
<proteinExistence type="predicted"/>
<comment type="caution">
    <text evidence="1">The sequence shown here is derived from an EMBL/GenBank/DDBJ whole genome shotgun (WGS) entry which is preliminary data.</text>
</comment>
<reference evidence="1" key="1">
    <citation type="submission" date="2019-10" db="EMBL/GenBank/DDBJ databases">
        <authorList>
            <consortium name="Genoscope - CEA"/>
            <person name="William W."/>
        </authorList>
    </citation>
    <scope>NUCLEOTIDE SEQUENCE [LARGE SCALE GENOMIC DNA]</scope>
    <source>
        <strain evidence="1">BBR_PRJEB10994</strain>
    </source>
</reference>
<dbReference type="OrthoDB" id="509850at2"/>
<dbReference type="AlphaFoldDB" id="A0A7Z9BSK7"/>
<evidence type="ECO:0000313" key="2">
    <source>
        <dbReference type="Proteomes" id="UP000182190"/>
    </source>
</evidence>
<keyword evidence="2" id="KW-1185">Reference proteome</keyword>
<name>A0A7Z9BSK7_9CYAN</name>
<gene>
    <name evidence="1" type="ORF">PL9631_450089</name>
</gene>